<dbReference type="KEGG" id="lpan:LPMP_170280"/>
<evidence type="ECO:0000313" key="2">
    <source>
        <dbReference type="Proteomes" id="UP000063063"/>
    </source>
</evidence>
<dbReference type="RefSeq" id="XP_010697719.1">
    <property type="nucleotide sequence ID" value="XM_010699417.1"/>
</dbReference>
<dbReference type="AlphaFoldDB" id="A0A088S680"/>
<dbReference type="Proteomes" id="UP000063063">
    <property type="component" value="Chromosome 17"/>
</dbReference>
<keyword evidence="2" id="KW-1185">Reference proteome</keyword>
<dbReference type="GeneID" id="22573771"/>
<dbReference type="EMBL" id="CP009386">
    <property type="protein sequence ID" value="AIN97066.2"/>
    <property type="molecule type" value="Genomic_DNA"/>
</dbReference>
<dbReference type="eggNOG" id="ENOG502SG66">
    <property type="taxonomic scope" value="Eukaryota"/>
</dbReference>
<dbReference type="OrthoDB" id="273809at2759"/>
<accession>A0A088S680</accession>
<evidence type="ECO:0000313" key="1">
    <source>
        <dbReference type="EMBL" id="AIN97066.2"/>
    </source>
</evidence>
<dbReference type="VEuPathDB" id="TriTrypDB:LPMP_170280"/>
<organism evidence="1 2">
    <name type="scientific">Leishmania panamensis</name>
    <dbReference type="NCBI Taxonomy" id="5679"/>
    <lineage>
        <taxon>Eukaryota</taxon>
        <taxon>Discoba</taxon>
        <taxon>Euglenozoa</taxon>
        <taxon>Kinetoplastea</taxon>
        <taxon>Metakinetoplastina</taxon>
        <taxon>Trypanosomatida</taxon>
        <taxon>Trypanosomatidae</taxon>
        <taxon>Leishmaniinae</taxon>
        <taxon>Leishmania</taxon>
        <taxon>Leishmania guyanensis species complex</taxon>
    </lineage>
</organism>
<dbReference type="VEuPathDB" id="TriTrypDB:LPAL13_170008100"/>
<gene>
    <name evidence="1" type="ORF">LPMP_170280</name>
</gene>
<name>A0A088S680_LEIPA</name>
<sequence length="298" mass="32143">MWQQEQQAAVLSAGDKGSILATPVITGASRFHVVFSRNSGSRKQRAKREGALSVAYDVSYLYAKDNKECVLRCKAAGQGPNKIFTCMQRAHRGADWVVGTELSLCGFDMLVEEVMELHLIPYEEDVDAAGADSLEGGAGCGIVTLCRTSAPTAPMASSVQSFSAPALLGSGGGRTAYAQPRMSFLRHRKPLHATAAMAPWAPHDNDPPSPKRFEGGGVPSIYAQSECLALKMGSVSMGATLTAHSPTDSPLLAPRDERCVDGSVDSDCCSLLQRQQRRRRRSATSLARELERCYPQYF</sequence>
<reference evidence="1 2" key="1">
    <citation type="journal article" date="2015" name="Sci. Rep.">
        <title>The genome of Leishmania panamensis: insights into genomics of the L. (Viannia) subgenus.</title>
        <authorList>
            <person name="Llanes A."/>
            <person name="Restrepo C.M."/>
            <person name="Vecchio G.D."/>
            <person name="Anguizola F.J."/>
            <person name="Lleonart R."/>
        </authorList>
    </citation>
    <scope>NUCLEOTIDE SEQUENCE [LARGE SCALE GENOMIC DNA]</scope>
    <source>
        <strain evidence="1 2">MHOM/PA/94/PSC-1</strain>
    </source>
</reference>
<protein>
    <submittedName>
        <fullName evidence="1">Uncharacterized protein</fullName>
    </submittedName>
</protein>
<proteinExistence type="predicted"/>